<dbReference type="EMBL" id="AGWN01000001">
    <property type="protein sequence ID" value="EPD30986.1"/>
    <property type="molecule type" value="Genomic_DNA"/>
</dbReference>
<comment type="caution">
    <text evidence="4">The sequence shown here is derived from an EMBL/GenBank/DDBJ whole genome shotgun (WGS) entry which is preliminary data.</text>
</comment>
<evidence type="ECO:0000259" key="3">
    <source>
        <dbReference type="PROSITE" id="PS51186"/>
    </source>
</evidence>
<dbReference type="PROSITE" id="PS51186">
    <property type="entry name" value="GNAT"/>
    <property type="match status" value="1"/>
</dbReference>
<dbReference type="GO" id="GO:0031415">
    <property type="term" value="C:NatA complex"/>
    <property type="evidence" value="ECO:0007669"/>
    <property type="project" value="TreeGrafter"/>
</dbReference>
<keyword evidence="5" id="KW-1185">Reference proteome</keyword>
<feature type="domain" description="N-acetyltransferase" evidence="3">
    <location>
        <begin position="1"/>
        <end position="191"/>
    </location>
</feature>
<evidence type="ECO:0000256" key="2">
    <source>
        <dbReference type="ARBA" id="ARBA00023315"/>
    </source>
</evidence>
<reference evidence="4 5" key="1">
    <citation type="submission" date="2013-05" db="EMBL/GenBank/DDBJ databases">
        <title>The Genome Sequence of Actinomyces europaeus ACS-120-V-COL10B.</title>
        <authorList>
            <consortium name="The Broad Institute Genomics Platform"/>
            <person name="Earl A."/>
            <person name="Ward D."/>
            <person name="Feldgarden M."/>
            <person name="Gevers D."/>
            <person name="Saerens B."/>
            <person name="Vaneechoutte M."/>
            <person name="Walker B."/>
            <person name="Young S."/>
            <person name="Zeng Q."/>
            <person name="Gargeya S."/>
            <person name="Fitzgerald M."/>
            <person name="Haas B."/>
            <person name="Abouelleil A."/>
            <person name="Allen A.W."/>
            <person name="Alvarado L."/>
            <person name="Arachchi H.M."/>
            <person name="Berlin A.M."/>
            <person name="Chapman S.B."/>
            <person name="Gainer-Dewar J."/>
            <person name="Goldberg J."/>
            <person name="Griggs A."/>
            <person name="Gujja S."/>
            <person name="Hansen M."/>
            <person name="Howarth C."/>
            <person name="Imamovic A."/>
            <person name="Ireland A."/>
            <person name="Larimer J."/>
            <person name="McCowan C."/>
            <person name="Murphy C."/>
            <person name="Pearson M."/>
            <person name="Poon T.W."/>
            <person name="Priest M."/>
            <person name="Roberts A."/>
            <person name="Saif S."/>
            <person name="Shea T."/>
            <person name="Sisk P."/>
            <person name="Sykes S."/>
            <person name="Wortman J."/>
            <person name="Nusbaum C."/>
            <person name="Birren B."/>
        </authorList>
    </citation>
    <scope>NUCLEOTIDE SEQUENCE [LARGE SCALE GENOMIC DNA]</scope>
    <source>
        <strain evidence="4 5">ACS-120-V-Col10b</strain>
    </source>
</reference>
<dbReference type="Pfam" id="PF00583">
    <property type="entry name" value="Acetyltransf_1"/>
    <property type="match status" value="1"/>
</dbReference>
<dbReference type="CDD" id="cd04301">
    <property type="entry name" value="NAT_SF"/>
    <property type="match status" value="1"/>
</dbReference>
<gene>
    <name evidence="4" type="ORF">HMPREF9238_00742</name>
</gene>
<sequence>MNLAPTPVVLTGANLEQVLHFEQQVFPTADQWSRASWAGELSSPDRIHFGVFDQNVLIAAAGACINEVADVLTIGVLDQYRGRGIAGALLDHLLQVLASARFYTPREVHYLPSTGPENDLELPGGSEESCAGPAGIARPLRRVRSVMLEVRASNTSAIGLYRSRGFKQIAKIARYYRAPREDAVVMELNLPGVK</sequence>
<dbReference type="InterPro" id="IPR016181">
    <property type="entry name" value="Acyl_CoA_acyltransferase"/>
</dbReference>
<evidence type="ECO:0000313" key="4">
    <source>
        <dbReference type="EMBL" id="EPD30986.1"/>
    </source>
</evidence>
<keyword evidence="2" id="KW-0012">Acyltransferase</keyword>
<accession>A0A9W5REL9</accession>
<dbReference type="Gene3D" id="3.40.630.30">
    <property type="match status" value="1"/>
</dbReference>
<organism evidence="4 5">
    <name type="scientific">Gleimia europaea ACS-120-V-Col10b</name>
    <dbReference type="NCBI Taxonomy" id="883069"/>
    <lineage>
        <taxon>Bacteria</taxon>
        <taxon>Bacillati</taxon>
        <taxon>Actinomycetota</taxon>
        <taxon>Actinomycetes</taxon>
        <taxon>Actinomycetales</taxon>
        <taxon>Actinomycetaceae</taxon>
        <taxon>Gleimia</taxon>
    </lineage>
</organism>
<evidence type="ECO:0000313" key="5">
    <source>
        <dbReference type="Proteomes" id="UP000014387"/>
    </source>
</evidence>
<dbReference type="AlphaFoldDB" id="A0A9W5REL9"/>
<dbReference type="PANTHER" id="PTHR42919">
    <property type="entry name" value="N-ALPHA-ACETYLTRANSFERASE"/>
    <property type="match status" value="1"/>
</dbReference>
<dbReference type="OrthoDB" id="529907at2"/>
<proteinExistence type="predicted"/>
<name>A0A9W5REL9_9ACTO</name>
<keyword evidence="1" id="KW-0808">Transferase</keyword>
<dbReference type="SUPFAM" id="SSF55729">
    <property type="entry name" value="Acyl-CoA N-acyltransferases (Nat)"/>
    <property type="match status" value="1"/>
</dbReference>
<dbReference type="RefSeq" id="WP_016444098.1">
    <property type="nucleotide sequence ID" value="NZ_KE150266.1"/>
</dbReference>
<dbReference type="GO" id="GO:0007064">
    <property type="term" value="P:mitotic sister chromatid cohesion"/>
    <property type="evidence" value="ECO:0007669"/>
    <property type="project" value="TreeGrafter"/>
</dbReference>
<dbReference type="InterPro" id="IPR000182">
    <property type="entry name" value="GNAT_dom"/>
</dbReference>
<dbReference type="InterPro" id="IPR051556">
    <property type="entry name" value="N-term/lysine_N-AcTrnsfr"/>
</dbReference>
<dbReference type="GO" id="GO:0016747">
    <property type="term" value="F:acyltransferase activity, transferring groups other than amino-acyl groups"/>
    <property type="evidence" value="ECO:0007669"/>
    <property type="project" value="InterPro"/>
</dbReference>
<dbReference type="Proteomes" id="UP000014387">
    <property type="component" value="Unassembled WGS sequence"/>
</dbReference>
<dbReference type="PANTHER" id="PTHR42919:SF8">
    <property type="entry name" value="N-ALPHA-ACETYLTRANSFERASE 50"/>
    <property type="match status" value="1"/>
</dbReference>
<evidence type="ECO:0000256" key="1">
    <source>
        <dbReference type="ARBA" id="ARBA00022679"/>
    </source>
</evidence>
<protein>
    <recommendedName>
        <fullName evidence="3">N-acetyltransferase domain-containing protein</fullName>
    </recommendedName>
</protein>